<evidence type="ECO:0000313" key="2">
    <source>
        <dbReference type="Proteomes" id="UP000260812"/>
    </source>
</evidence>
<gene>
    <name evidence="1" type="ORF">DXC51_08135</name>
</gene>
<dbReference type="EMBL" id="QVLV01000004">
    <property type="protein sequence ID" value="RGE62552.1"/>
    <property type="molecule type" value="Genomic_DNA"/>
</dbReference>
<sequence>MWNMNNNRRYFNTTGACNPQLHYMVDIQGRLEEIKNLVDAGKYFTINRARQYGKTTTIKALSEYLENDYVVVSLDFQRMSNAEFADEYIFSAAFAAYFLKTVRNKRNPVQGLNNDILDKLSRIADENSAFSLGKLFAVLSELCETAEKPIVLIIDEVDSAANNQVFQDFLAQLRSYYLDRENSPAFWSVILAGVNDVKNIRNKIRADEEHKVNSPWNIASDFRVNMGFTPGGIRGMLEEYEADNHSGMNVEEIAGLIFDYTSGYPFLVSRLCKLMDEEVAGSVSFPDKAAAWTKEGFLEAEKLLLSEKNTLFESLMGKLNDYPSLKRKLYSILFGGKKLVYNPDDPAVDIAVMFGFVKNDGGTLRIANRIFETRLYNYFLTTDEAQNSELFIFASDDKSQFVQNGHLNMELV</sequence>
<dbReference type="InterPro" id="IPR027417">
    <property type="entry name" value="P-loop_NTPase"/>
</dbReference>
<dbReference type="AlphaFoldDB" id="A0A3E3I7X8"/>
<protein>
    <submittedName>
        <fullName evidence="1">AAA family ATPase</fullName>
    </submittedName>
</protein>
<reference evidence="1" key="1">
    <citation type="submission" date="2018-08" db="EMBL/GenBank/DDBJ databases">
        <title>A genome reference for cultivated species of the human gut microbiota.</title>
        <authorList>
            <person name="Zou Y."/>
            <person name="Xue W."/>
            <person name="Luo G."/>
        </authorList>
    </citation>
    <scope>NUCLEOTIDE SEQUENCE [LARGE SCALE GENOMIC DNA]</scope>
    <source>
        <strain evidence="1">TF05-5AC</strain>
    </source>
</reference>
<dbReference type="Pfam" id="PF14516">
    <property type="entry name" value="AAA_35"/>
    <property type="match status" value="1"/>
</dbReference>
<dbReference type="Proteomes" id="UP000260812">
    <property type="component" value="Unassembled WGS sequence"/>
</dbReference>
<dbReference type="Gene3D" id="3.40.50.300">
    <property type="entry name" value="P-loop containing nucleotide triphosphate hydrolases"/>
    <property type="match status" value="1"/>
</dbReference>
<proteinExistence type="predicted"/>
<organism evidence="1 2">
    <name type="scientific">Eisenbergiella massiliensis</name>
    <dbReference type="NCBI Taxonomy" id="1720294"/>
    <lineage>
        <taxon>Bacteria</taxon>
        <taxon>Bacillati</taxon>
        <taxon>Bacillota</taxon>
        <taxon>Clostridia</taxon>
        <taxon>Lachnospirales</taxon>
        <taxon>Lachnospiraceae</taxon>
        <taxon>Eisenbergiella</taxon>
    </lineage>
</organism>
<accession>A0A3E3I7X8</accession>
<evidence type="ECO:0000313" key="1">
    <source>
        <dbReference type="EMBL" id="RGE62552.1"/>
    </source>
</evidence>
<comment type="caution">
    <text evidence="1">The sequence shown here is derived from an EMBL/GenBank/DDBJ whole genome shotgun (WGS) entry which is preliminary data.</text>
</comment>
<dbReference type="SUPFAM" id="SSF52540">
    <property type="entry name" value="P-loop containing nucleoside triphosphate hydrolases"/>
    <property type="match status" value="1"/>
</dbReference>
<keyword evidence="2" id="KW-1185">Reference proteome</keyword>
<name>A0A3E3I7X8_9FIRM</name>